<dbReference type="RefSeq" id="WP_228397087.1">
    <property type="nucleotide sequence ID" value="NZ_JADRCP010000001.1"/>
</dbReference>
<dbReference type="EMBL" id="JADRCP010000001">
    <property type="protein sequence ID" value="MBK5175104.1"/>
    <property type="molecule type" value="Genomic_DNA"/>
</dbReference>
<sequence>MLLNEEQLLRLKGWFVYDCAVRTKEMFHFSCRNLKESEKASVLSDNEVTKREFAIYLDEPPERYLGGRPFTGFEKLFVGASSDHITGKNEVVFVDMDGSVYARGDAGHNGIEEDILNTLNGPRRGSIFRIRMICGRLYFAGDMNAVGYRTGPNNWHSLCLNLPVPKDKKQWKEEGSTKFEFNDIDGFSHDDLYAVGGKGNLWHYNGQQWEELTLPSNLYTHSICCAGDGFVYIGAQSGSLFKGRGNQWKLIYRGDYSLPFKDMVWHDDKLWCTSDYGLWCVKDDKLVDANIPAEIKVCSGNLSTADGVMLMAGMFGAAYHDGKEWHLIFNSLELQEDE</sequence>
<dbReference type="Proteomes" id="UP001296969">
    <property type="component" value="Unassembled WGS sequence"/>
</dbReference>
<dbReference type="AlphaFoldDB" id="A0A9D7AFM7"/>
<keyword evidence="4" id="KW-1185">Reference proteome</keyword>
<protein>
    <submittedName>
        <fullName evidence="2">Uncharacterized protein</fullName>
    </submittedName>
</protein>
<proteinExistence type="predicted"/>
<dbReference type="Proteomes" id="UP000807542">
    <property type="component" value="Unassembled WGS sequence"/>
</dbReference>
<comment type="caution">
    <text evidence="2">The sequence shown here is derived from an EMBL/GenBank/DDBJ whole genome shotgun (WGS) entry which is preliminary data.</text>
</comment>
<accession>A0A9D7AFM7</accession>
<evidence type="ECO:0000313" key="1">
    <source>
        <dbReference type="EMBL" id="MBK5071795.1"/>
    </source>
</evidence>
<evidence type="ECO:0000313" key="4">
    <source>
        <dbReference type="Proteomes" id="UP001296969"/>
    </source>
</evidence>
<dbReference type="EMBL" id="JADRCQ010000001">
    <property type="protein sequence ID" value="MBK5071795.1"/>
    <property type="molecule type" value="Genomic_DNA"/>
</dbReference>
<gene>
    <name evidence="2" type="ORF">I2492_02030</name>
    <name evidence="1" type="ORF">I2493_02030</name>
</gene>
<evidence type="ECO:0000313" key="2">
    <source>
        <dbReference type="EMBL" id="MBK5175104.1"/>
    </source>
</evidence>
<name>A0A9D7AFM7_9GAMM</name>
<organism evidence="2 3">
    <name type="scientific">Limnobaculum xujianqingii</name>
    <dbReference type="NCBI Taxonomy" id="2738837"/>
    <lineage>
        <taxon>Bacteria</taxon>
        <taxon>Pseudomonadati</taxon>
        <taxon>Pseudomonadota</taxon>
        <taxon>Gammaproteobacteria</taxon>
        <taxon>Enterobacterales</taxon>
        <taxon>Budviciaceae</taxon>
        <taxon>Limnobaculum</taxon>
    </lineage>
</organism>
<evidence type="ECO:0000313" key="3">
    <source>
        <dbReference type="Proteomes" id="UP000807542"/>
    </source>
</evidence>
<reference evidence="2 4" key="1">
    <citation type="submission" date="2020-11" db="EMBL/GenBank/DDBJ databases">
        <title>Insectihabitans protaetiae gen. nov. sp. nov. and Insectihabitans allomyrinae sp. nov., isolated from larvae of Protaetia brevitarsis seulensis and Allomyrina dichotoma, respectively.</title>
        <authorList>
            <person name="Lee S.D."/>
            <person name="Byeon Y.-S."/>
            <person name="Kim S.-M."/>
            <person name="Yang H.L."/>
            <person name="Kim I.S."/>
        </authorList>
    </citation>
    <scope>NUCLEOTIDE SEQUENCE</scope>
    <source>
        <strain evidence="2">CWB-B4</strain>
        <strain evidence="1 4">CWB-B43</strain>
    </source>
</reference>